<accession>A0A367RZF9</accession>
<evidence type="ECO:0000313" key="3">
    <source>
        <dbReference type="Proteomes" id="UP000252107"/>
    </source>
</evidence>
<proteinExistence type="inferred from homology"/>
<dbReference type="Proteomes" id="UP000252107">
    <property type="component" value="Unassembled WGS sequence"/>
</dbReference>
<dbReference type="PANTHER" id="PTHR36842:SF1">
    <property type="entry name" value="PROTEIN TOLB"/>
    <property type="match status" value="1"/>
</dbReference>
<organism evidence="2 3">
    <name type="scientific">Nostoc minutum NIES-26</name>
    <dbReference type="NCBI Taxonomy" id="1844469"/>
    <lineage>
        <taxon>Bacteria</taxon>
        <taxon>Bacillati</taxon>
        <taxon>Cyanobacteriota</taxon>
        <taxon>Cyanophyceae</taxon>
        <taxon>Nostocales</taxon>
        <taxon>Nostocaceae</taxon>
        <taxon>Nostoc</taxon>
    </lineage>
</organism>
<reference evidence="2" key="1">
    <citation type="submission" date="2016-04" db="EMBL/GenBank/DDBJ databases">
        <authorList>
            <person name="Tabuchi Yagui T.R."/>
        </authorList>
    </citation>
    <scope>NUCLEOTIDE SEQUENCE [LARGE SCALE GENOMIC DNA]</scope>
    <source>
        <strain evidence="2">NIES-26</strain>
    </source>
</reference>
<keyword evidence="3" id="KW-1185">Reference proteome</keyword>
<protein>
    <submittedName>
        <fullName evidence="2">Uncharacterized protein</fullName>
    </submittedName>
</protein>
<dbReference type="InterPro" id="IPR011659">
    <property type="entry name" value="WD40"/>
</dbReference>
<dbReference type="AlphaFoldDB" id="A0A367RZF9"/>
<sequence length="430" mass="48398">MTSKKLLLISVGSLLTVGAIFGVMGQKATTTAFNTTVLANTPVILIEEDRQEAVFLEVPSQRQKNQLSQLLGQNPRLTEEINVQRRVYKTKIIGFNKQQRKQFSKTFKRHEVKFKDGINGQEYTLDLLSYERNNRLNYVAEPGSKTPLLIPSPSDNSQQLFQYNNALYILDTKTLQVKALSNEQVRAATSQRKKDLPNLGIEHGRILYWAQQPKWSPDGNAIAFISNRNRIESNRLGVWIYDVATGQESQVYERDNFTPHVLGWTIDNRILINEFNHANGKGALVAITPKTKQIQELAIGNFVAQSDNGQTVLYSQKIAPNSPDVELYALSISTGTSQLLYKSTAGEFLNSYRADFSEDGMRIVTDLTNRKGTQLLFIYNLQTKEAKRLILPIGKTTSVDVKWVGNDLVVPIQSLNLRNLTSETLLISGF</sequence>
<dbReference type="SUPFAM" id="SSF82171">
    <property type="entry name" value="DPP6 N-terminal domain-like"/>
    <property type="match status" value="1"/>
</dbReference>
<gene>
    <name evidence="2" type="ORF">A6770_36225</name>
</gene>
<name>A0A367RZF9_9NOSO</name>
<dbReference type="PANTHER" id="PTHR36842">
    <property type="entry name" value="PROTEIN TOLB HOMOLOG"/>
    <property type="match status" value="1"/>
</dbReference>
<comment type="similarity">
    <text evidence="1">Belongs to the TolB family.</text>
</comment>
<dbReference type="Pfam" id="PF07676">
    <property type="entry name" value="PD40"/>
    <property type="match status" value="1"/>
</dbReference>
<dbReference type="Gene3D" id="2.120.10.30">
    <property type="entry name" value="TolB, C-terminal domain"/>
    <property type="match status" value="1"/>
</dbReference>
<evidence type="ECO:0000256" key="1">
    <source>
        <dbReference type="ARBA" id="ARBA00009820"/>
    </source>
</evidence>
<dbReference type="EMBL" id="LXQD01000025">
    <property type="protein sequence ID" value="RCJ41100.1"/>
    <property type="molecule type" value="Genomic_DNA"/>
</dbReference>
<dbReference type="InterPro" id="IPR011042">
    <property type="entry name" value="6-blade_b-propeller_TolB-like"/>
</dbReference>
<comment type="caution">
    <text evidence="2">The sequence shown here is derived from an EMBL/GenBank/DDBJ whole genome shotgun (WGS) entry which is preliminary data.</text>
</comment>
<evidence type="ECO:0000313" key="2">
    <source>
        <dbReference type="EMBL" id="RCJ41100.1"/>
    </source>
</evidence>